<dbReference type="RefSeq" id="WP_369243145.1">
    <property type="nucleotide sequence ID" value="NZ_CP163435.1"/>
</dbReference>
<feature type="domain" description="Hemerythrin-like" evidence="2">
    <location>
        <begin position="7"/>
        <end position="125"/>
    </location>
</feature>
<name>A0AB39PQK4_9ACTN</name>
<dbReference type="PANTHER" id="PTHR35585:SF1">
    <property type="entry name" value="HHE DOMAIN PROTEIN (AFU_ORTHOLOGUE AFUA_4G00730)"/>
    <property type="match status" value="1"/>
</dbReference>
<evidence type="ECO:0000313" key="3">
    <source>
        <dbReference type="EMBL" id="XDQ31850.1"/>
    </source>
</evidence>
<proteinExistence type="predicted"/>
<evidence type="ECO:0000256" key="1">
    <source>
        <dbReference type="SAM" id="MobiDB-lite"/>
    </source>
</evidence>
<dbReference type="AlphaFoldDB" id="A0AB39PQK4"/>
<dbReference type="EMBL" id="CP163435">
    <property type="protein sequence ID" value="XDQ31850.1"/>
    <property type="molecule type" value="Genomic_DNA"/>
</dbReference>
<feature type="region of interest" description="Disordered" evidence="1">
    <location>
        <begin position="142"/>
        <end position="162"/>
    </location>
</feature>
<accession>A0AB39PQK4</accession>
<organism evidence="3">
    <name type="scientific">Streptomyces sp. R21</name>
    <dbReference type="NCBI Taxonomy" id="3238627"/>
    <lineage>
        <taxon>Bacteria</taxon>
        <taxon>Bacillati</taxon>
        <taxon>Actinomycetota</taxon>
        <taxon>Actinomycetes</taxon>
        <taxon>Kitasatosporales</taxon>
        <taxon>Streptomycetaceae</taxon>
        <taxon>Streptomyces</taxon>
    </lineage>
</organism>
<sequence length="162" mass="18017">MGHGGNVIKELTADHEEVEELFGKIEALPPGEKSRKVYADRVTMEFVRHWVAEKAYLYPAVRQYLDNGDAVADKEIDDQSKAERIMKDLESHEADDAEFDRLVGLLMNEIRWHIAEEEENLFPKLSVAAPAGALDDLGEKVRQAKKTAPARPGPAAADKPPA</sequence>
<dbReference type="Pfam" id="PF01814">
    <property type="entry name" value="Hemerythrin"/>
    <property type="match status" value="1"/>
</dbReference>
<dbReference type="InterPro" id="IPR012312">
    <property type="entry name" value="Hemerythrin-like"/>
</dbReference>
<gene>
    <name evidence="3" type="ORF">AB5J56_43525</name>
</gene>
<protein>
    <submittedName>
        <fullName evidence="3">Hemerythrin domain-containing protein</fullName>
    </submittedName>
</protein>
<dbReference type="PANTHER" id="PTHR35585">
    <property type="entry name" value="HHE DOMAIN PROTEIN (AFU_ORTHOLOGUE AFUA_4G00730)"/>
    <property type="match status" value="1"/>
</dbReference>
<evidence type="ECO:0000259" key="2">
    <source>
        <dbReference type="Pfam" id="PF01814"/>
    </source>
</evidence>
<dbReference type="Gene3D" id="1.20.120.520">
    <property type="entry name" value="nmb1532 protein domain like"/>
    <property type="match status" value="1"/>
</dbReference>
<reference evidence="3" key="1">
    <citation type="submission" date="2024-07" db="EMBL/GenBank/DDBJ databases">
        <authorList>
            <person name="Yu S.T."/>
        </authorList>
    </citation>
    <scope>NUCLEOTIDE SEQUENCE</scope>
    <source>
        <strain evidence="3">R21</strain>
    </source>
</reference>